<keyword evidence="2" id="KW-0547">Nucleotide-binding</keyword>
<evidence type="ECO:0000256" key="3">
    <source>
        <dbReference type="ARBA" id="ARBA00022840"/>
    </source>
</evidence>
<dbReference type="Pfam" id="PF21314">
    <property type="entry name" value="TM_ErbB1"/>
    <property type="match status" value="1"/>
</dbReference>
<evidence type="ECO:0000256" key="1">
    <source>
        <dbReference type="ARBA" id="ARBA00022553"/>
    </source>
</evidence>
<evidence type="ECO:0000256" key="5">
    <source>
        <dbReference type="SAM" id="Phobius"/>
    </source>
</evidence>
<dbReference type="EMBL" id="JASBNA010000010">
    <property type="protein sequence ID" value="KAK7688580.1"/>
    <property type="molecule type" value="Genomic_DNA"/>
</dbReference>
<dbReference type="Proteomes" id="UP001385951">
    <property type="component" value="Unassembled WGS sequence"/>
</dbReference>
<dbReference type="GO" id="GO:0005524">
    <property type="term" value="F:ATP binding"/>
    <property type="evidence" value="ECO:0007669"/>
    <property type="project" value="UniProtKB-KW"/>
</dbReference>
<keyword evidence="1" id="KW-0597">Phosphoprotein</keyword>
<dbReference type="AlphaFoldDB" id="A0AAW0GBQ4"/>
<gene>
    <name evidence="7" type="ORF">QCA50_008118</name>
</gene>
<evidence type="ECO:0000313" key="7">
    <source>
        <dbReference type="EMBL" id="KAK7688580.1"/>
    </source>
</evidence>
<feature type="compositionally biased region" description="Polar residues" evidence="4">
    <location>
        <begin position="228"/>
        <end position="254"/>
    </location>
</feature>
<proteinExistence type="predicted"/>
<comment type="caution">
    <text evidence="7">The sequence shown here is derived from an EMBL/GenBank/DDBJ whole genome shotgun (WGS) entry which is preliminary data.</text>
</comment>
<feature type="domain" description="Epidermal growth factor receptor-like transmembrane-juxtamembrane segment" evidence="6">
    <location>
        <begin position="134"/>
        <end position="163"/>
    </location>
</feature>
<protein>
    <recommendedName>
        <fullName evidence="6">Epidermal growth factor receptor-like transmembrane-juxtamembrane segment domain-containing protein</fullName>
    </recommendedName>
</protein>
<keyword evidence="3" id="KW-0067">ATP-binding</keyword>
<keyword evidence="8" id="KW-1185">Reference proteome</keyword>
<dbReference type="InterPro" id="IPR049328">
    <property type="entry name" value="TM_ErbB1"/>
</dbReference>
<feature type="region of interest" description="Disordered" evidence="4">
    <location>
        <begin position="186"/>
        <end position="254"/>
    </location>
</feature>
<keyword evidence="5" id="KW-1133">Transmembrane helix</keyword>
<evidence type="ECO:0000313" key="8">
    <source>
        <dbReference type="Proteomes" id="UP001385951"/>
    </source>
</evidence>
<evidence type="ECO:0000256" key="2">
    <source>
        <dbReference type="ARBA" id="ARBA00022741"/>
    </source>
</evidence>
<name>A0AAW0GBQ4_9APHY</name>
<reference evidence="7 8" key="1">
    <citation type="submission" date="2022-09" db="EMBL/GenBank/DDBJ databases">
        <authorList>
            <person name="Palmer J.M."/>
        </authorList>
    </citation>
    <scope>NUCLEOTIDE SEQUENCE [LARGE SCALE GENOMIC DNA]</scope>
    <source>
        <strain evidence="7 8">DSM 7382</strain>
    </source>
</reference>
<keyword evidence="5" id="KW-0812">Transmembrane</keyword>
<keyword evidence="5" id="KW-0472">Membrane</keyword>
<feature type="compositionally biased region" description="Basic residues" evidence="4">
    <location>
        <begin position="215"/>
        <end position="226"/>
    </location>
</feature>
<evidence type="ECO:0000259" key="6">
    <source>
        <dbReference type="Pfam" id="PF21314"/>
    </source>
</evidence>
<organism evidence="7 8">
    <name type="scientific">Cerrena zonata</name>
    <dbReference type="NCBI Taxonomy" id="2478898"/>
    <lineage>
        <taxon>Eukaryota</taxon>
        <taxon>Fungi</taxon>
        <taxon>Dikarya</taxon>
        <taxon>Basidiomycota</taxon>
        <taxon>Agaricomycotina</taxon>
        <taxon>Agaricomycetes</taxon>
        <taxon>Polyporales</taxon>
        <taxon>Cerrenaceae</taxon>
        <taxon>Cerrena</taxon>
    </lineage>
</organism>
<dbReference type="CDD" id="cd12087">
    <property type="entry name" value="TM_EGFR-like"/>
    <property type="match status" value="1"/>
</dbReference>
<feature type="transmembrane region" description="Helical" evidence="5">
    <location>
        <begin position="134"/>
        <end position="156"/>
    </location>
</feature>
<accession>A0AAW0GBQ4</accession>
<evidence type="ECO:0000256" key="4">
    <source>
        <dbReference type="SAM" id="MobiDB-lite"/>
    </source>
</evidence>
<sequence>MVTPFWTYENGTIAESRSDVMQNDVGHTFKGMLIRALYEHWSRSRLDSDIANLIEGFLTIQYNTILNLARYPNTNWYSPIWTGPPIPSMLPWGQLAAIDVFNSVIGLADESINTTSPTPGISALSKSGPPVGQIVGGTIGGAFGLILCATVVYIILRRRNQTRNAGAEDFIDSSLFQKGLVGEAATQKPDSDAIEPFPPPLSKSGLTYTSEKLSKTKRYSSPRRHPAPSNTYTNPDSSWEPTQSSISRFNFSKY</sequence>